<comment type="similarity">
    <text evidence="2">Belongs to the AOR/FOR family.</text>
</comment>
<dbReference type="SUPFAM" id="SSF48310">
    <property type="entry name" value="Aldehyde ferredoxin oxidoreductase, C-terminal domains"/>
    <property type="match status" value="1"/>
</dbReference>
<dbReference type="EMBL" id="DSXR01000017">
    <property type="protein sequence ID" value="HGS86240.1"/>
    <property type="molecule type" value="Genomic_DNA"/>
</dbReference>
<dbReference type="Pfam" id="PF02730">
    <property type="entry name" value="AFOR_N"/>
    <property type="match status" value="1"/>
</dbReference>
<dbReference type="GO" id="GO:0046872">
    <property type="term" value="F:metal ion binding"/>
    <property type="evidence" value="ECO:0007669"/>
    <property type="project" value="UniProtKB-KW"/>
</dbReference>
<dbReference type="InterPro" id="IPR036503">
    <property type="entry name" value="Ald_Fedxn_OxRdtase_N_sf"/>
</dbReference>
<gene>
    <name evidence="10" type="ORF">ENT17_01315</name>
</gene>
<protein>
    <submittedName>
        <fullName evidence="10">Aldehyde ferredoxin oxidoreductase</fullName>
    </submittedName>
</protein>
<dbReference type="InterPro" id="IPR013984">
    <property type="entry name" value="Ald_Fedxn_OxRdtase_dom2"/>
</dbReference>
<evidence type="ECO:0000256" key="2">
    <source>
        <dbReference type="ARBA" id="ARBA00011032"/>
    </source>
</evidence>
<evidence type="ECO:0000256" key="7">
    <source>
        <dbReference type="ARBA" id="ARBA00023014"/>
    </source>
</evidence>
<dbReference type="InterPro" id="IPR051919">
    <property type="entry name" value="W-dependent_AOR"/>
</dbReference>
<keyword evidence="3" id="KW-0004">4Fe-4S</keyword>
<dbReference type="GO" id="GO:0009055">
    <property type="term" value="F:electron transfer activity"/>
    <property type="evidence" value="ECO:0007669"/>
    <property type="project" value="InterPro"/>
</dbReference>
<name>A0A7C4KYB9_9CHLR</name>
<keyword evidence="7" id="KW-0411">Iron-sulfur</keyword>
<evidence type="ECO:0000259" key="9">
    <source>
        <dbReference type="SMART" id="SM00790"/>
    </source>
</evidence>
<dbReference type="GO" id="GO:0051539">
    <property type="term" value="F:4 iron, 4 sulfur cluster binding"/>
    <property type="evidence" value="ECO:0007669"/>
    <property type="project" value="UniProtKB-KW"/>
</dbReference>
<dbReference type="PANTHER" id="PTHR30038:SF7">
    <property type="entry name" value="TUNGSTEN-CONTAINING GLYCERALDEHYDE-3-PHOSPHATE:FERREDOXIN OXIDOREDUCTASE"/>
    <property type="match status" value="1"/>
</dbReference>
<keyword evidence="4" id="KW-0479">Metal-binding</keyword>
<evidence type="ECO:0000313" key="10">
    <source>
        <dbReference type="EMBL" id="HGS86240.1"/>
    </source>
</evidence>
<dbReference type="Gene3D" id="1.10.569.10">
    <property type="entry name" value="Aldehyde Ferredoxin Oxidoreductase Protein, subunit A, domain 2"/>
    <property type="match status" value="1"/>
</dbReference>
<dbReference type="PANTHER" id="PTHR30038">
    <property type="entry name" value="ALDEHYDE FERREDOXIN OXIDOREDUCTASE"/>
    <property type="match status" value="1"/>
</dbReference>
<proteinExistence type="inferred from homology"/>
<keyword evidence="6" id="KW-0408">Iron</keyword>
<dbReference type="Gene3D" id="3.60.9.10">
    <property type="entry name" value="Aldehyde ferredoxin oxidoreductase, N-terminal domain"/>
    <property type="match status" value="1"/>
</dbReference>
<dbReference type="SMART" id="SM00790">
    <property type="entry name" value="AFOR_N"/>
    <property type="match status" value="1"/>
</dbReference>
<organism evidence="10">
    <name type="scientific">Bellilinea caldifistulae</name>
    <dbReference type="NCBI Taxonomy" id="360411"/>
    <lineage>
        <taxon>Bacteria</taxon>
        <taxon>Bacillati</taxon>
        <taxon>Chloroflexota</taxon>
        <taxon>Anaerolineae</taxon>
        <taxon>Anaerolineales</taxon>
        <taxon>Anaerolineaceae</taxon>
        <taxon>Bellilinea</taxon>
    </lineage>
</organism>
<dbReference type="GO" id="GO:0016625">
    <property type="term" value="F:oxidoreductase activity, acting on the aldehyde or oxo group of donors, iron-sulfur protein as acceptor"/>
    <property type="evidence" value="ECO:0007669"/>
    <property type="project" value="InterPro"/>
</dbReference>
<comment type="cofactor">
    <cofactor evidence="1">
        <name>[4Fe-4S] cluster</name>
        <dbReference type="ChEBI" id="CHEBI:49883"/>
    </cofactor>
</comment>
<keyword evidence="5" id="KW-0560">Oxidoreductase</keyword>
<evidence type="ECO:0000256" key="3">
    <source>
        <dbReference type="ARBA" id="ARBA00022485"/>
    </source>
</evidence>
<evidence type="ECO:0000256" key="4">
    <source>
        <dbReference type="ARBA" id="ARBA00022723"/>
    </source>
</evidence>
<comment type="caution">
    <text evidence="10">The sequence shown here is derived from an EMBL/GenBank/DDBJ whole genome shotgun (WGS) entry which is preliminary data.</text>
</comment>
<dbReference type="AlphaFoldDB" id="A0A7C4KYB9"/>
<dbReference type="Gene3D" id="1.10.599.10">
    <property type="entry name" value="Aldehyde Ferredoxin Oxidoreductase Protein, subunit A, domain 3"/>
    <property type="match status" value="1"/>
</dbReference>
<evidence type="ECO:0000256" key="8">
    <source>
        <dbReference type="ARBA" id="ARBA00049934"/>
    </source>
</evidence>
<accession>A0A7C4KYB9</accession>
<feature type="domain" description="Aldehyde ferredoxin oxidoreductase N-terminal" evidence="9">
    <location>
        <begin position="4"/>
        <end position="206"/>
    </location>
</feature>
<evidence type="ECO:0000256" key="5">
    <source>
        <dbReference type="ARBA" id="ARBA00023002"/>
    </source>
</evidence>
<dbReference type="InterPro" id="IPR013985">
    <property type="entry name" value="Ald_Fedxn_OxRdtase_dom3"/>
</dbReference>
<comment type="cofactor">
    <cofactor evidence="8">
        <name>tungstopterin</name>
        <dbReference type="ChEBI" id="CHEBI:30402"/>
    </cofactor>
</comment>
<reference evidence="10" key="1">
    <citation type="journal article" date="2020" name="mSystems">
        <title>Genome- and Community-Level Interaction Insights into Carbon Utilization and Element Cycling Functions of Hydrothermarchaeota in Hydrothermal Sediment.</title>
        <authorList>
            <person name="Zhou Z."/>
            <person name="Liu Y."/>
            <person name="Xu W."/>
            <person name="Pan J."/>
            <person name="Luo Z.H."/>
            <person name="Li M."/>
        </authorList>
    </citation>
    <scope>NUCLEOTIDE SEQUENCE [LARGE SCALE GENOMIC DNA]</scope>
    <source>
        <strain evidence="10">SpSt-556</strain>
    </source>
</reference>
<dbReference type="InterPro" id="IPR001203">
    <property type="entry name" value="OxRdtase_Ald_Fedxn_C"/>
</dbReference>
<dbReference type="Pfam" id="PF01314">
    <property type="entry name" value="AFOR_C"/>
    <property type="match status" value="1"/>
</dbReference>
<sequence>MPGYCGKVLWVNLSDRSWQEETLPDELYRRRLAGVGLGVHLLLERIPAGADPLGAENMLGFVAGILVGTGAMFAGRWMAVGKSPLTGGWGDSNCGGNFAPAIKQCGYDGIFISGISREPVYLLIDGQTVQFLPAADLWGKDAVECEEILVARHGKKARAACIGTAGEKRSLIAGIVNDRGRIAARSGLGAVMGSKNLKAVVLTGSQPVRSAQPEEIRRLSKAVAGLMPKGEPPLRSWMLPIAGMLMAKSPNIFRKDGLMTLPPMRKWGTASGNEVAVKTGDAPMRNWRGTPAGYRSAAISADALIRSERKKYHCYACPLGCGAINEMAGEYRETHRPEYETVAALGPLLGNTDLDTIFYLNERFNRAGMDSISAGTVLAFAVQCFEAGLINQQDTGGLRLRWGDAATIRALADQMIRREGFGDLLADGVQRAAERIGRGSQQYAMHIGGQEIPMHDPRADPGYGVLYAGDATPARHNTGSHLTYELLKPWSRVEWAPPVPSMYPAAAMYRPSRENALKMAACAMLKAVIDGGGFCTFGAHMGVDNLSLFEFLNAATGWKLTSSEYLEIGREVQSLRMRFNFKHGVHPAEWHIPPLIYGQPPLRRGPLKGRQFDLTALRRDFWQAMGWDAESGAPPEEGNG</sequence>
<dbReference type="InterPro" id="IPR036021">
    <property type="entry name" value="Tungsten_al_ferr_oxy-like_C"/>
</dbReference>
<dbReference type="InterPro" id="IPR013983">
    <property type="entry name" value="Ald_Fedxn_OxRdtase_N"/>
</dbReference>
<evidence type="ECO:0000256" key="6">
    <source>
        <dbReference type="ARBA" id="ARBA00023004"/>
    </source>
</evidence>
<dbReference type="SUPFAM" id="SSF56228">
    <property type="entry name" value="Aldehyde ferredoxin oxidoreductase, N-terminal domain"/>
    <property type="match status" value="1"/>
</dbReference>
<evidence type="ECO:0000256" key="1">
    <source>
        <dbReference type="ARBA" id="ARBA00001966"/>
    </source>
</evidence>